<dbReference type="RefSeq" id="WP_252082824.1">
    <property type="nucleotide sequence ID" value="NZ_CP092418.1"/>
</dbReference>
<feature type="region of interest" description="Disordered" evidence="1">
    <location>
        <begin position="1"/>
        <end position="20"/>
    </location>
</feature>
<protein>
    <submittedName>
        <fullName evidence="2">DUF2004 domain-containing protein</fullName>
    </submittedName>
</protein>
<accession>A0ABY4V866</accession>
<evidence type="ECO:0000313" key="3">
    <source>
        <dbReference type="Proteomes" id="UP001055658"/>
    </source>
</evidence>
<keyword evidence="3" id="KW-1185">Reference proteome</keyword>
<dbReference type="EMBL" id="CP092418">
    <property type="protein sequence ID" value="USD20459.1"/>
    <property type="molecule type" value="Genomic_DNA"/>
</dbReference>
<gene>
    <name evidence="2" type="ORF">MJO52_15445</name>
</gene>
<evidence type="ECO:0000313" key="2">
    <source>
        <dbReference type="EMBL" id="USD20459.1"/>
    </source>
</evidence>
<sequence>MNNEKKALEGIKQSSGTEQGEYGIDEFVSHHLEELPPSYWEEHIGTSKPTNDDVIGLLVLRSKWDEEEVYDFTLPNEVTDYVVSVSFDEDGVIESISMES</sequence>
<dbReference type="Proteomes" id="UP001055658">
    <property type="component" value="Chromosome"/>
</dbReference>
<proteinExistence type="predicted"/>
<name>A0ABY4V866_9GAMM</name>
<organism evidence="2 3">
    <name type="scientific">Microbulbifer variabilis</name>
    <dbReference type="NCBI Taxonomy" id="266805"/>
    <lineage>
        <taxon>Bacteria</taxon>
        <taxon>Pseudomonadati</taxon>
        <taxon>Pseudomonadota</taxon>
        <taxon>Gammaproteobacteria</taxon>
        <taxon>Cellvibrionales</taxon>
        <taxon>Microbulbiferaceae</taxon>
        <taxon>Microbulbifer</taxon>
    </lineage>
</organism>
<reference evidence="2" key="1">
    <citation type="submission" date="2022-02" db="EMBL/GenBank/DDBJ databases">
        <title>Coral-associated bacteria.</title>
        <authorList>
            <person name="Tang K."/>
            <person name="Wang X."/>
        </authorList>
    </citation>
    <scope>NUCLEOTIDE SEQUENCE</scope>
    <source>
        <strain evidence="2">SCSIO 43006</strain>
    </source>
</reference>
<evidence type="ECO:0000256" key="1">
    <source>
        <dbReference type="SAM" id="MobiDB-lite"/>
    </source>
</evidence>